<accession>A0ABU0HC20</accession>
<dbReference type="EMBL" id="JAUSVO010000005">
    <property type="protein sequence ID" value="MDQ0439064.1"/>
    <property type="molecule type" value="Genomic_DNA"/>
</dbReference>
<evidence type="ECO:0000256" key="1">
    <source>
        <dbReference type="SAM" id="MobiDB-lite"/>
    </source>
</evidence>
<name>A0ABU0HC20_9HYPH</name>
<evidence type="ECO:0000313" key="2">
    <source>
        <dbReference type="EMBL" id="MDQ0439064.1"/>
    </source>
</evidence>
<feature type="region of interest" description="Disordered" evidence="1">
    <location>
        <begin position="476"/>
        <end position="500"/>
    </location>
</feature>
<evidence type="ECO:0000313" key="3">
    <source>
        <dbReference type="Proteomes" id="UP001241603"/>
    </source>
</evidence>
<protein>
    <submittedName>
        <fullName evidence="2">Lambda family phage portal protein</fullName>
    </submittedName>
</protein>
<sequence>MQAANWIDRAIGYVAPAAALRRVQARTQIARIARTRALYEAASAGRRTHGWRSVGTDANAETRIAAAKLRDVSRDMVRNNPFAFRTKSVIANNVVGAGIIPAVKAARQQRADKIKELLDQHFDSTDIDADGRLNLYGLQWLAMATIVESGEVLIRKRIRRPEDGLALPFQIQILEPDFLDSSVDGALSNGNFAVQGVEFDQRGKRVAYYLFDEHPGATIVGSRSSFKGKRVSADFVLHVCRVDRPGQVRGVSWFAPVILRMRDFADYTDAQLMRQKIAACFAAFITGSSFDDGLDDDQDTRSSGGYPLETLEPGIIERLGEGETVTFASPPTTQDFAPYASVTLHEIAAGLGIPYEVLTGDLSGVNFSSGRMGWLEFARAIDTYRWNMLIPQMMGPLGRWTAEAAAVVTGSSEPFRMVWTPPRREMIDQSTEIKSAVSKIRAGLNSRSDEVRMLGYDPEKVDAEIAADNERADRMGLVLDSDPRRNNAQGQAQPEPSLAA</sequence>
<dbReference type="Proteomes" id="UP001241603">
    <property type="component" value="Unassembled WGS sequence"/>
</dbReference>
<reference evidence="2 3" key="1">
    <citation type="submission" date="2023-07" db="EMBL/GenBank/DDBJ databases">
        <title>Genomic Encyclopedia of Type Strains, Phase IV (KMG-IV): sequencing the most valuable type-strain genomes for metagenomic binning, comparative biology and taxonomic classification.</title>
        <authorList>
            <person name="Goeker M."/>
        </authorList>
    </citation>
    <scope>NUCLEOTIDE SEQUENCE [LARGE SCALE GENOMIC DNA]</scope>
    <source>
        <strain evidence="2 3">B6-8</strain>
    </source>
</reference>
<comment type="caution">
    <text evidence="2">The sequence shown here is derived from an EMBL/GenBank/DDBJ whole genome shotgun (WGS) entry which is preliminary data.</text>
</comment>
<organism evidence="2 3">
    <name type="scientific">Kaistia dalseonensis</name>
    <dbReference type="NCBI Taxonomy" id="410840"/>
    <lineage>
        <taxon>Bacteria</taxon>
        <taxon>Pseudomonadati</taxon>
        <taxon>Pseudomonadota</taxon>
        <taxon>Alphaproteobacteria</taxon>
        <taxon>Hyphomicrobiales</taxon>
        <taxon>Kaistiaceae</taxon>
        <taxon>Kaistia</taxon>
    </lineage>
</organism>
<dbReference type="Pfam" id="PF05136">
    <property type="entry name" value="Phage_portal_2"/>
    <property type="match status" value="1"/>
</dbReference>
<proteinExistence type="predicted"/>
<gene>
    <name evidence="2" type="ORF">QO014_003465</name>
</gene>
<keyword evidence="3" id="KW-1185">Reference proteome</keyword>
<dbReference type="RefSeq" id="WP_266349968.1">
    <property type="nucleotide sequence ID" value="NZ_JAPKNG010000005.1"/>
</dbReference>
<dbReference type="InterPro" id="IPR006429">
    <property type="entry name" value="Phage_lambda_portal"/>
</dbReference>
<dbReference type="NCBIfam" id="TIGR01539">
    <property type="entry name" value="portal_lambda"/>
    <property type="match status" value="1"/>
</dbReference>